<reference evidence="10" key="1">
    <citation type="journal article" date="2019" name="Int. J. Syst. Evol. Microbiol.">
        <title>The Global Catalogue of Microorganisms (GCM) 10K type strain sequencing project: providing services to taxonomists for standard genome sequencing and annotation.</title>
        <authorList>
            <consortium name="The Broad Institute Genomics Platform"/>
            <consortium name="The Broad Institute Genome Sequencing Center for Infectious Disease"/>
            <person name="Wu L."/>
            <person name="Ma J."/>
        </authorList>
    </citation>
    <scope>NUCLEOTIDE SEQUENCE [LARGE SCALE GENOMIC DNA]</scope>
    <source>
        <strain evidence="10">JCM 18063</strain>
    </source>
</reference>
<dbReference type="SUPFAM" id="SSF158694">
    <property type="entry name" value="UraD-Like"/>
    <property type="match status" value="1"/>
</dbReference>
<feature type="domain" description="Oxo-4-hydroxy-4-carboxy-5-ureidoimidazoline decarboxylase" evidence="8">
    <location>
        <begin position="9"/>
        <end position="159"/>
    </location>
</feature>
<accession>A0ABP8XZE8</accession>
<dbReference type="PANTHER" id="PTHR43466">
    <property type="entry name" value="2-OXO-4-HYDROXY-4-CARBOXY-5-UREIDOIMIDAZOLINE DECARBOXYLASE-RELATED"/>
    <property type="match status" value="1"/>
</dbReference>
<evidence type="ECO:0000256" key="7">
    <source>
        <dbReference type="SAM" id="MobiDB-lite"/>
    </source>
</evidence>
<evidence type="ECO:0000259" key="8">
    <source>
        <dbReference type="Pfam" id="PF09349"/>
    </source>
</evidence>
<gene>
    <name evidence="9" type="primary">uraD</name>
    <name evidence="9" type="ORF">GCM10023216_03180</name>
</gene>
<evidence type="ECO:0000256" key="4">
    <source>
        <dbReference type="ARBA" id="ARBA00022631"/>
    </source>
</evidence>
<dbReference type="InterPro" id="IPR018020">
    <property type="entry name" value="OHCU_decarboxylase"/>
</dbReference>
<organism evidence="9 10">
    <name type="scientific">Isoptericola chiayiensis</name>
    <dbReference type="NCBI Taxonomy" id="579446"/>
    <lineage>
        <taxon>Bacteria</taxon>
        <taxon>Bacillati</taxon>
        <taxon>Actinomycetota</taxon>
        <taxon>Actinomycetes</taxon>
        <taxon>Micrococcales</taxon>
        <taxon>Promicromonosporaceae</taxon>
        <taxon>Isoptericola</taxon>
    </lineage>
</organism>
<feature type="region of interest" description="Disordered" evidence="7">
    <location>
        <begin position="67"/>
        <end position="87"/>
    </location>
</feature>
<dbReference type="EC" id="4.1.1.97" evidence="3"/>
<evidence type="ECO:0000256" key="2">
    <source>
        <dbReference type="ARBA" id="ARBA00004754"/>
    </source>
</evidence>
<evidence type="ECO:0000256" key="6">
    <source>
        <dbReference type="ARBA" id="ARBA00023239"/>
    </source>
</evidence>
<dbReference type="InterPro" id="IPR036778">
    <property type="entry name" value="OHCU_decarboxylase_sf"/>
</dbReference>
<evidence type="ECO:0000256" key="5">
    <source>
        <dbReference type="ARBA" id="ARBA00022793"/>
    </source>
</evidence>
<proteinExistence type="predicted"/>
<evidence type="ECO:0000313" key="10">
    <source>
        <dbReference type="Proteomes" id="UP001500956"/>
    </source>
</evidence>
<dbReference type="PANTHER" id="PTHR43466:SF1">
    <property type="entry name" value="2-OXO-4-HYDROXY-4-CARBOXY-5-UREIDOIMIDAZOLINE DECARBOXYLASE-RELATED"/>
    <property type="match status" value="1"/>
</dbReference>
<dbReference type="Gene3D" id="1.10.3330.10">
    <property type="entry name" value="Oxo-4-hydroxy-4-carboxy-5-ureidoimidazoline decarboxylase"/>
    <property type="match status" value="1"/>
</dbReference>
<keyword evidence="6" id="KW-0456">Lyase</keyword>
<sequence length="174" mass="18401">MHIDEFDTLAPQDARAQVAVWAAVPTWVDAVVSGRPYGSTDALAARAQELATGWGRAELDAALAHHPRIGEKPSGTGADAAASRREQASMADAGDDVAALMTAGNRAYEERFGRVFLIRAAGRSPDQMLGELARRLDNDEATEVAEACDQLAQIALLRLHGAVTDGADTREPAP</sequence>
<keyword evidence="5" id="KW-0210">Decarboxylase</keyword>
<dbReference type="Pfam" id="PF09349">
    <property type="entry name" value="OHCU_decarbox"/>
    <property type="match status" value="1"/>
</dbReference>
<keyword evidence="10" id="KW-1185">Reference proteome</keyword>
<comment type="pathway">
    <text evidence="2">Purine metabolism; urate degradation; (S)-allantoin from urate: step 3/3.</text>
</comment>
<dbReference type="NCBIfam" id="TIGR03180">
    <property type="entry name" value="UraD_2"/>
    <property type="match status" value="1"/>
</dbReference>
<keyword evidence="4" id="KW-0659">Purine metabolism</keyword>
<dbReference type="Proteomes" id="UP001500956">
    <property type="component" value="Unassembled WGS sequence"/>
</dbReference>
<evidence type="ECO:0000313" key="9">
    <source>
        <dbReference type="EMBL" id="GAA4718161.1"/>
    </source>
</evidence>
<dbReference type="EMBL" id="BAABID010000003">
    <property type="protein sequence ID" value="GAA4718161.1"/>
    <property type="molecule type" value="Genomic_DNA"/>
</dbReference>
<protein>
    <recommendedName>
        <fullName evidence="3">2-oxo-4-hydroxy-4-carboxy-5-ureidoimidazoline decarboxylase</fullName>
        <ecNumber evidence="3">4.1.1.97</ecNumber>
    </recommendedName>
</protein>
<dbReference type="InterPro" id="IPR017595">
    <property type="entry name" value="OHCU_decarboxylase-2"/>
</dbReference>
<comment type="catalytic activity">
    <reaction evidence="1">
        <text>5-hydroxy-2-oxo-4-ureido-2,5-dihydro-1H-imidazole-5-carboxylate + H(+) = (S)-allantoin + CO2</text>
        <dbReference type="Rhea" id="RHEA:26301"/>
        <dbReference type="ChEBI" id="CHEBI:15378"/>
        <dbReference type="ChEBI" id="CHEBI:15678"/>
        <dbReference type="ChEBI" id="CHEBI:16526"/>
        <dbReference type="ChEBI" id="CHEBI:58639"/>
        <dbReference type="EC" id="4.1.1.97"/>
    </reaction>
</comment>
<dbReference type="RefSeq" id="WP_172151689.1">
    <property type="nucleotide sequence ID" value="NZ_BAABID010000003.1"/>
</dbReference>
<name>A0ABP8XZE8_9MICO</name>
<comment type="caution">
    <text evidence="9">The sequence shown here is derived from an EMBL/GenBank/DDBJ whole genome shotgun (WGS) entry which is preliminary data.</text>
</comment>
<evidence type="ECO:0000256" key="1">
    <source>
        <dbReference type="ARBA" id="ARBA00001163"/>
    </source>
</evidence>
<evidence type="ECO:0000256" key="3">
    <source>
        <dbReference type="ARBA" id="ARBA00012257"/>
    </source>
</evidence>
<dbReference type="NCBIfam" id="NF010372">
    <property type="entry name" value="PRK13798.1"/>
    <property type="match status" value="1"/>
</dbReference>